<reference evidence="3 4" key="1">
    <citation type="journal article" date="2014" name="Int. J. Syst. Evol. Microbiol.">
        <title>Ramlibacter solisilvae sp. nov., isolated from forest soil, and emended description of the genus Ramlibacter.</title>
        <authorList>
            <person name="Lee H.J."/>
            <person name="Lee S.H."/>
            <person name="Lee S.S."/>
            <person name="Lee J.S."/>
            <person name="Kim Y."/>
            <person name="Kim S.C."/>
            <person name="Jeon C.O."/>
        </authorList>
    </citation>
    <scope>NUCLEOTIDE SEQUENCE [LARGE SCALE GENOMIC DNA]</scope>
    <source>
        <strain evidence="3 4">5-10</strain>
    </source>
</reference>
<proteinExistence type="inferred from homology"/>
<dbReference type="Gene3D" id="3.90.226.10">
    <property type="entry name" value="2-enoyl-CoA Hydratase, Chain A, domain 1"/>
    <property type="match status" value="1"/>
</dbReference>
<accession>A0A127JNI4</accession>
<dbReference type="SUPFAM" id="SSF52096">
    <property type="entry name" value="ClpP/crotonase"/>
    <property type="match status" value="1"/>
</dbReference>
<dbReference type="NCBIfam" id="NF046063">
    <property type="entry name" value="oxepin_alt"/>
    <property type="match status" value="1"/>
</dbReference>
<dbReference type="InterPro" id="IPR001753">
    <property type="entry name" value="Enoyl-CoA_hydra/iso"/>
</dbReference>
<dbReference type="Proteomes" id="UP000070433">
    <property type="component" value="Chromosome"/>
</dbReference>
<dbReference type="AlphaFoldDB" id="A0A127JNI4"/>
<dbReference type="InterPro" id="IPR014748">
    <property type="entry name" value="Enoyl-CoA_hydra_C"/>
</dbReference>
<protein>
    <submittedName>
        <fullName evidence="3">Enoyl-CoA hydratase</fullName>
        <ecNumber evidence="3">4.2.1.17</ecNumber>
    </submittedName>
</protein>
<dbReference type="Gene3D" id="1.10.12.10">
    <property type="entry name" value="Lyase 2-enoyl-coa Hydratase, Chain A, domain 2"/>
    <property type="match status" value="1"/>
</dbReference>
<organism evidence="3 4">
    <name type="scientific">Ramlibacter tataouinensis</name>
    <dbReference type="NCBI Taxonomy" id="94132"/>
    <lineage>
        <taxon>Bacteria</taxon>
        <taxon>Pseudomonadati</taxon>
        <taxon>Pseudomonadota</taxon>
        <taxon>Betaproteobacteria</taxon>
        <taxon>Burkholderiales</taxon>
        <taxon>Comamonadaceae</taxon>
        <taxon>Ramlibacter</taxon>
    </lineage>
</organism>
<name>A0A127JNI4_9BURK</name>
<evidence type="ECO:0000256" key="2">
    <source>
        <dbReference type="RuleBase" id="RU003707"/>
    </source>
</evidence>
<dbReference type="Pfam" id="PF00378">
    <property type="entry name" value="ECH_1"/>
    <property type="match status" value="1"/>
</dbReference>
<keyword evidence="3" id="KW-0456">Lyase</keyword>
<comment type="similarity">
    <text evidence="1 2">Belongs to the enoyl-CoA hydratase/isomerase family.</text>
</comment>
<dbReference type="InterPro" id="IPR029045">
    <property type="entry name" value="ClpP/crotonase-like_dom_sf"/>
</dbReference>
<dbReference type="PROSITE" id="PS00166">
    <property type="entry name" value="ENOYL_COA_HYDRATASE"/>
    <property type="match status" value="1"/>
</dbReference>
<dbReference type="RefSeq" id="WP_061494906.1">
    <property type="nucleotide sequence ID" value="NZ_CP010951.1"/>
</dbReference>
<evidence type="ECO:0000256" key="1">
    <source>
        <dbReference type="ARBA" id="ARBA00005254"/>
    </source>
</evidence>
<dbReference type="PANTHER" id="PTHR43459:SF1">
    <property type="entry name" value="EG:BACN32G11.4 PROTEIN"/>
    <property type="match status" value="1"/>
</dbReference>
<gene>
    <name evidence="3" type="ORF">UC35_00095</name>
</gene>
<keyword evidence="4" id="KW-1185">Reference proteome</keyword>
<evidence type="ECO:0000313" key="4">
    <source>
        <dbReference type="Proteomes" id="UP000070433"/>
    </source>
</evidence>
<evidence type="ECO:0000313" key="3">
    <source>
        <dbReference type="EMBL" id="AMO21560.1"/>
    </source>
</evidence>
<dbReference type="EC" id="4.2.1.17" evidence="3"/>
<dbReference type="NCBIfam" id="NF005700">
    <property type="entry name" value="PRK07511.1"/>
    <property type="match status" value="1"/>
</dbReference>
<dbReference type="CDD" id="cd06558">
    <property type="entry name" value="crotonase-like"/>
    <property type="match status" value="1"/>
</dbReference>
<dbReference type="PANTHER" id="PTHR43459">
    <property type="entry name" value="ENOYL-COA HYDRATASE"/>
    <property type="match status" value="1"/>
</dbReference>
<dbReference type="PATRIC" id="fig|94132.3.peg.20"/>
<dbReference type="OrthoDB" id="5515649at2"/>
<dbReference type="GO" id="GO:0004300">
    <property type="term" value="F:enoyl-CoA hydratase activity"/>
    <property type="evidence" value="ECO:0007669"/>
    <property type="project" value="UniProtKB-EC"/>
</dbReference>
<dbReference type="EMBL" id="CP010951">
    <property type="protein sequence ID" value="AMO21560.1"/>
    <property type="molecule type" value="Genomic_DNA"/>
</dbReference>
<dbReference type="InterPro" id="IPR018376">
    <property type="entry name" value="Enoyl-CoA_hyd/isom_CS"/>
</dbReference>
<sequence>MTAELKSTSQGRTMVLAISNPEHRNALGPEMYAAGVEALNVAESNPEVRSVVITGEGSMFCAGGNLNRLQANRREPPEVQAQSIENLHNWIEAIRTFPKPVIAAVEGAAAGAGFSLCLACDLIVAAEDAVFVMAYSSVGLSPDGGASWQLARALPRPLVSELLMNAERIGAARLHALGLVNRVTAPGGALDEALALAEKLNDRAPNALASIKELMNEAPEASLNRHLASERDHFVKNLHHANAGIGIAAFLAKEKPRFK</sequence>